<feature type="non-terminal residue" evidence="5">
    <location>
        <position position="408"/>
    </location>
</feature>
<keyword evidence="4" id="KW-0732">Signal</keyword>
<sequence length="408" mass="46158">LLLIACLAVANGHEFKTVRSWNCIDFNFPNDDVRNTLISNGCYIPENNMPLGMHVWNDKIFVTVPRWKAGVASTLNYFSKNDPSESPRLTPYPNWEMNYINNPDGIVSIFRVRADACGRLWGVDTGVDDILGNNTVVRPVRIFVIDLQTDEILRVYPLKSTDQVDNSFFAESVVDVDPNNCDNAYLYISDFAGYGLVVYSWAKNDSWRITHNFFHFDPLNGNFDISGYKFQWTDGVFGMSLSAPQSDGYKTLYFHAMCGITEFSVSTEVLQDHELKKSGDYDAFHVEGEKGPNTQGPTSLIDTNTGIDYFLQVKRNGIACWDTSAELNPNTFVLAAQDNNTMVFGNDLSIDRSSNTLYMLSDNLPQFMFSTFDLQKRNFFITAANLDSLTQICKKQDVKVGRRLPHIL</sequence>
<evidence type="ECO:0000256" key="3">
    <source>
        <dbReference type="ARBA" id="ARBA00022525"/>
    </source>
</evidence>
<keyword evidence="3" id="KW-0964">Secreted</keyword>
<dbReference type="InterPro" id="IPR011042">
    <property type="entry name" value="6-blade_b-propeller_TolB-like"/>
</dbReference>
<dbReference type="InterPro" id="IPR017996">
    <property type="entry name" value="MRJP/yellow-related"/>
</dbReference>
<dbReference type="Pfam" id="PF03022">
    <property type="entry name" value="MRJP"/>
    <property type="match status" value="1"/>
</dbReference>
<evidence type="ECO:0000256" key="1">
    <source>
        <dbReference type="ARBA" id="ARBA00004613"/>
    </source>
</evidence>
<name>A0A310SLG5_9HYME</name>
<dbReference type="PANTHER" id="PTHR10009">
    <property type="entry name" value="PROTEIN YELLOW-RELATED"/>
    <property type="match status" value="1"/>
</dbReference>
<gene>
    <name evidence="5" type="ORF">WN48_00028</name>
</gene>
<evidence type="ECO:0000313" key="5">
    <source>
        <dbReference type="EMBL" id="OAD61974.1"/>
    </source>
</evidence>
<keyword evidence="6" id="KW-1185">Reference proteome</keyword>
<dbReference type="GO" id="GO:0005576">
    <property type="term" value="C:extracellular region"/>
    <property type="evidence" value="ECO:0007669"/>
    <property type="project" value="UniProtKB-SubCell"/>
</dbReference>
<evidence type="ECO:0000313" key="6">
    <source>
        <dbReference type="Proteomes" id="UP000250275"/>
    </source>
</evidence>
<dbReference type="PRINTS" id="PR01366">
    <property type="entry name" value="ROYALJELLY"/>
</dbReference>
<dbReference type="Gene3D" id="2.120.10.30">
    <property type="entry name" value="TolB, C-terminal domain"/>
    <property type="match status" value="1"/>
</dbReference>
<organism evidence="5 6">
    <name type="scientific">Eufriesea mexicana</name>
    <dbReference type="NCBI Taxonomy" id="516756"/>
    <lineage>
        <taxon>Eukaryota</taxon>
        <taxon>Metazoa</taxon>
        <taxon>Ecdysozoa</taxon>
        <taxon>Arthropoda</taxon>
        <taxon>Hexapoda</taxon>
        <taxon>Insecta</taxon>
        <taxon>Pterygota</taxon>
        <taxon>Neoptera</taxon>
        <taxon>Endopterygota</taxon>
        <taxon>Hymenoptera</taxon>
        <taxon>Apocrita</taxon>
        <taxon>Aculeata</taxon>
        <taxon>Apoidea</taxon>
        <taxon>Anthophila</taxon>
        <taxon>Apidae</taxon>
        <taxon>Eufriesea</taxon>
    </lineage>
</organism>
<evidence type="ECO:0000256" key="2">
    <source>
        <dbReference type="ARBA" id="ARBA00009127"/>
    </source>
</evidence>
<evidence type="ECO:0000256" key="4">
    <source>
        <dbReference type="ARBA" id="ARBA00022729"/>
    </source>
</evidence>
<dbReference type="AlphaFoldDB" id="A0A310SLG5"/>
<dbReference type="OrthoDB" id="7776143at2759"/>
<reference evidence="5 6" key="1">
    <citation type="submission" date="2015-07" db="EMBL/GenBank/DDBJ databases">
        <title>The genome of Eufriesea mexicana.</title>
        <authorList>
            <person name="Pan H."/>
            <person name="Kapheim K."/>
        </authorList>
    </citation>
    <scope>NUCLEOTIDE SEQUENCE [LARGE SCALE GENOMIC DNA]</scope>
    <source>
        <strain evidence="5">0111107269</strain>
        <tissue evidence="5">Whole body</tissue>
    </source>
</reference>
<feature type="non-terminal residue" evidence="5">
    <location>
        <position position="1"/>
    </location>
</feature>
<proteinExistence type="inferred from homology"/>
<dbReference type="Proteomes" id="UP000250275">
    <property type="component" value="Unassembled WGS sequence"/>
</dbReference>
<dbReference type="PANTHER" id="PTHR10009:SF18">
    <property type="entry name" value="PROTEIN YELLOW-LIKE PROTEIN"/>
    <property type="match status" value="1"/>
</dbReference>
<dbReference type="EMBL" id="KQ760085">
    <property type="protein sequence ID" value="OAD61974.1"/>
    <property type="molecule type" value="Genomic_DNA"/>
</dbReference>
<comment type="subcellular location">
    <subcellularLocation>
        <location evidence="1">Secreted</location>
    </subcellularLocation>
</comment>
<protein>
    <submittedName>
        <fullName evidence="5">Protein yellow</fullName>
    </submittedName>
</protein>
<accession>A0A310SLG5</accession>
<comment type="similarity">
    <text evidence="2">Belongs to the major royal jelly protein family.</text>
</comment>